<dbReference type="CDD" id="cd06464">
    <property type="entry name" value="ACD_sHsps-like"/>
    <property type="match status" value="1"/>
</dbReference>
<feature type="compositionally biased region" description="Basic residues" evidence="1">
    <location>
        <begin position="49"/>
        <end position="59"/>
    </location>
</feature>
<dbReference type="InterPro" id="IPR008633">
    <property type="entry name" value="GvpH"/>
</dbReference>
<evidence type="ECO:0000313" key="2">
    <source>
        <dbReference type="EMBL" id="EFW90278.1"/>
    </source>
</evidence>
<feature type="region of interest" description="Disordered" evidence="1">
    <location>
        <begin position="17"/>
        <end position="67"/>
    </location>
</feature>
<evidence type="ECO:0000313" key="4">
    <source>
        <dbReference type="Proteomes" id="UP000003751"/>
    </source>
</evidence>
<dbReference type="STRING" id="797209.GCA_000376445_00711"/>
<name>E7QYL2_HALPU</name>
<dbReference type="InterPro" id="IPR008978">
    <property type="entry name" value="HSP20-like_chaperone"/>
</dbReference>
<dbReference type="EMBL" id="FRAN01000001">
    <property type="protein sequence ID" value="SHJ99967.1"/>
    <property type="molecule type" value="Genomic_DNA"/>
</dbReference>
<organism evidence="2 4">
    <name type="scientific">Haladaptatus paucihalophilus DX253</name>
    <dbReference type="NCBI Taxonomy" id="797209"/>
    <lineage>
        <taxon>Archaea</taxon>
        <taxon>Methanobacteriati</taxon>
        <taxon>Methanobacteriota</taxon>
        <taxon>Stenosarchaea group</taxon>
        <taxon>Halobacteria</taxon>
        <taxon>Halobacteriales</taxon>
        <taxon>Haladaptataceae</taxon>
        <taxon>Haladaptatus</taxon>
    </lineage>
</organism>
<reference evidence="3" key="2">
    <citation type="submission" date="2016-11" db="EMBL/GenBank/DDBJ databases">
        <authorList>
            <person name="Jaros S."/>
            <person name="Januszkiewicz K."/>
            <person name="Wedrychowicz H."/>
        </authorList>
    </citation>
    <scope>NUCLEOTIDE SEQUENCE [LARGE SCALE GENOMIC DNA]</scope>
    <source>
        <strain evidence="3">DX253</strain>
    </source>
</reference>
<dbReference type="OrthoDB" id="169661at2157"/>
<dbReference type="EMBL" id="AEMG01000028">
    <property type="protein sequence ID" value="EFW90278.1"/>
    <property type="molecule type" value="Genomic_DNA"/>
</dbReference>
<sequence>MGLIERLVRLANELSDDDTTRAHTGGRDTPRGKINYGISVGSIESGAPRKQRSQSRQRQQKYLTNTREEDGELVVTIDLPGVSKDDLGVTFDAETGTVEVREGERPIKRLALDWEAARVTNASYNNYILELRIGRGVPDG</sequence>
<feature type="compositionally biased region" description="Basic and acidic residues" evidence="1">
    <location>
        <begin position="18"/>
        <end position="31"/>
    </location>
</feature>
<evidence type="ECO:0000313" key="5">
    <source>
        <dbReference type="Proteomes" id="UP000184203"/>
    </source>
</evidence>
<protein>
    <submittedName>
        <fullName evidence="3">GvpH protein</fullName>
    </submittedName>
</protein>
<proteinExistence type="predicted"/>
<dbReference type="Proteomes" id="UP000003751">
    <property type="component" value="Unassembled WGS sequence"/>
</dbReference>
<reference evidence="2 4" key="1">
    <citation type="journal article" date="2014" name="ISME J.">
        <title>Trehalose/2-sulfotrehalose biosynthesis and glycine-betaine uptake are widely spread mechanisms for osmoadaptation in the Halobacteriales.</title>
        <authorList>
            <person name="Youssef N.H."/>
            <person name="Savage-Ashlock K.N."/>
            <person name="McCully A.L."/>
            <person name="Luedtke B."/>
            <person name="Shaw E.I."/>
            <person name="Hoff W.D."/>
            <person name="Elshahed M.S."/>
        </authorList>
    </citation>
    <scope>NUCLEOTIDE SEQUENCE [LARGE SCALE GENOMIC DNA]</scope>
    <source>
        <strain evidence="2 4">DX253</strain>
    </source>
</reference>
<dbReference type="eggNOG" id="arCOG09328">
    <property type="taxonomic scope" value="Archaea"/>
</dbReference>
<keyword evidence="5" id="KW-1185">Reference proteome</keyword>
<dbReference type="SUPFAM" id="SSF49764">
    <property type="entry name" value="HSP20-like chaperones"/>
    <property type="match status" value="1"/>
</dbReference>
<dbReference type="Proteomes" id="UP000184203">
    <property type="component" value="Unassembled WGS sequence"/>
</dbReference>
<accession>E7QYL2</accession>
<dbReference type="Pfam" id="PF05455">
    <property type="entry name" value="GvpH"/>
    <property type="match status" value="1"/>
</dbReference>
<evidence type="ECO:0000256" key="1">
    <source>
        <dbReference type="SAM" id="MobiDB-lite"/>
    </source>
</evidence>
<reference evidence="5" key="3">
    <citation type="submission" date="2016-11" db="EMBL/GenBank/DDBJ databases">
        <authorList>
            <person name="Varghese N."/>
            <person name="Submissions S."/>
        </authorList>
    </citation>
    <scope>NUCLEOTIDE SEQUENCE [LARGE SCALE GENOMIC DNA]</scope>
    <source>
        <strain evidence="5">DX253</strain>
    </source>
</reference>
<dbReference type="Gene3D" id="2.60.40.790">
    <property type="match status" value="1"/>
</dbReference>
<dbReference type="RefSeq" id="WP_007982678.1">
    <property type="nucleotide sequence ID" value="NZ_AEMG01000028.1"/>
</dbReference>
<gene>
    <name evidence="3" type="ORF">SAMN05444342_0227</name>
    <name evidence="2" type="ORF">ZOD2009_19513</name>
</gene>
<dbReference type="AlphaFoldDB" id="E7QYL2"/>
<evidence type="ECO:0000313" key="3">
    <source>
        <dbReference type="EMBL" id="SHJ99967.1"/>
    </source>
</evidence>
<dbReference type="PATRIC" id="fig|797209.4.peg.3818"/>